<dbReference type="PROSITE" id="PS01137">
    <property type="entry name" value="TATD_1"/>
    <property type="match status" value="1"/>
</dbReference>
<proteinExistence type="inferred from homology"/>
<feature type="binding site" evidence="4">
    <location>
        <position position="6"/>
    </location>
    <ligand>
        <name>a divalent metal cation</name>
        <dbReference type="ChEBI" id="CHEBI:60240"/>
        <label>1</label>
    </ligand>
</feature>
<dbReference type="GO" id="GO:0046872">
    <property type="term" value="F:metal ion binding"/>
    <property type="evidence" value="ECO:0007669"/>
    <property type="project" value="UniProtKB-KW"/>
</dbReference>
<evidence type="ECO:0000256" key="3">
    <source>
        <dbReference type="ARBA" id="ARBA00022801"/>
    </source>
</evidence>
<dbReference type="PROSITE" id="PS01091">
    <property type="entry name" value="TATD_3"/>
    <property type="match status" value="1"/>
</dbReference>
<keyword evidence="6" id="KW-1185">Reference proteome</keyword>
<dbReference type="InterPro" id="IPR018228">
    <property type="entry name" value="DNase_TatD-rel_CS"/>
</dbReference>
<organism evidence="5 6">
    <name type="scientific">Francisella uliginis</name>
    <dbReference type="NCBI Taxonomy" id="573570"/>
    <lineage>
        <taxon>Bacteria</taxon>
        <taxon>Pseudomonadati</taxon>
        <taxon>Pseudomonadota</taxon>
        <taxon>Gammaproteobacteria</taxon>
        <taxon>Thiotrichales</taxon>
        <taxon>Francisellaceae</taxon>
        <taxon>Francisella</taxon>
    </lineage>
</organism>
<keyword evidence="2 4" id="KW-0479">Metal-binding</keyword>
<dbReference type="Gene3D" id="3.20.20.140">
    <property type="entry name" value="Metal-dependent hydrolases"/>
    <property type="match status" value="1"/>
</dbReference>
<dbReference type="EMBL" id="CP016796">
    <property type="protein sequence ID" value="API87260.1"/>
    <property type="molecule type" value="Genomic_DNA"/>
</dbReference>
<dbReference type="RefSeq" id="WP_072713007.1">
    <property type="nucleotide sequence ID" value="NZ_CP016796.1"/>
</dbReference>
<dbReference type="CDD" id="cd01310">
    <property type="entry name" value="TatD_DNAse"/>
    <property type="match status" value="1"/>
</dbReference>
<dbReference type="InterPro" id="IPR032466">
    <property type="entry name" value="Metal_Hydrolase"/>
</dbReference>
<gene>
    <name evidence="5" type="ORF">F7310_07755</name>
</gene>
<dbReference type="FunFam" id="3.20.20.140:FF:000005">
    <property type="entry name" value="TatD family hydrolase"/>
    <property type="match status" value="1"/>
</dbReference>
<evidence type="ECO:0000256" key="2">
    <source>
        <dbReference type="ARBA" id="ARBA00022723"/>
    </source>
</evidence>
<evidence type="ECO:0000313" key="6">
    <source>
        <dbReference type="Proteomes" id="UP000184222"/>
    </source>
</evidence>
<name>A0A1L4BTT7_9GAMM</name>
<dbReference type="PANTHER" id="PTHR46124">
    <property type="entry name" value="D-AMINOACYL-TRNA DEACYLASE"/>
    <property type="match status" value="1"/>
</dbReference>
<dbReference type="KEGG" id="frx:F7310_07755"/>
<dbReference type="PIRSF" id="PIRSF005902">
    <property type="entry name" value="DNase_TatD"/>
    <property type="match status" value="1"/>
</dbReference>
<dbReference type="SUPFAM" id="SSF51556">
    <property type="entry name" value="Metallo-dependent hydrolases"/>
    <property type="match status" value="1"/>
</dbReference>
<keyword evidence="3 5" id="KW-0378">Hydrolase</keyword>
<feature type="binding site" evidence="4">
    <location>
        <position position="92"/>
    </location>
    <ligand>
        <name>a divalent metal cation</name>
        <dbReference type="ChEBI" id="CHEBI:60240"/>
        <label>1</label>
    </ligand>
</feature>
<feature type="binding site" evidence="4">
    <location>
        <position position="129"/>
    </location>
    <ligand>
        <name>a divalent metal cation</name>
        <dbReference type="ChEBI" id="CHEBI:60240"/>
        <label>2</label>
    </ligand>
</feature>
<dbReference type="PANTHER" id="PTHR46124:SF2">
    <property type="entry name" value="D-AMINOACYL-TRNA DEACYLASE"/>
    <property type="match status" value="1"/>
</dbReference>
<dbReference type="STRING" id="573570.F7310_07755"/>
<comment type="similarity">
    <text evidence="1">Belongs to the metallo-dependent hydrolases superfamily. TatD-type hydrolase family.</text>
</comment>
<dbReference type="AlphaFoldDB" id="A0A1L4BTT7"/>
<sequence>MIIDSHCHLNYLKLEDTSLDNVITNAKNAGIDKIVSIAVAWHEIDDIQKIAESYNDVYFSVGVHPSELDSHQPSTEEIIVRSSHSKCVAIGETGLDYYYNGEETKPKQISKFINHIQAAIEVAKPIIVHTRAAKQDTLDILKSENIEKCGGILHCFTEDYDMAKQAIDMGMYISFSGILTFKNAKDIQETAKKLPLDRILIETDAPYLTPVPYRGKPNYPEYVKYVAQFFAQLRNEDYEKVAKQTYKNTCDVFKLK</sequence>
<protein>
    <submittedName>
        <fullName evidence="5">Metal-dependent hydrolase</fullName>
    </submittedName>
</protein>
<evidence type="ECO:0000256" key="4">
    <source>
        <dbReference type="PIRSR" id="PIRSR005902-1"/>
    </source>
</evidence>
<dbReference type="Proteomes" id="UP000184222">
    <property type="component" value="Chromosome"/>
</dbReference>
<dbReference type="NCBIfam" id="TIGR00010">
    <property type="entry name" value="YchF/TatD family DNA exonuclease"/>
    <property type="match status" value="1"/>
</dbReference>
<dbReference type="Pfam" id="PF01026">
    <property type="entry name" value="TatD_DNase"/>
    <property type="match status" value="1"/>
</dbReference>
<feature type="binding site" evidence="4">
    <location>
        <position position="204"/>
    </location>
    <ligand>
        <name>a divalent metal cation</name>
        <dbReference type="ChEBI" id="CHEBI:60240"/>
        <label>1</label>
    </ligand>
</feature>
<dbReference type="InterPro" id="IPR001130">
    <property type="entry name" value="TatD-like"/>
</dbReference>
<dbReference type="GO" id="GO:0005829">
    <property type="term" value="C:cytosol"/>
    <property type="evidence" value="ECO:0007669"/>
    <property type="project" value="TreeGrafter"/>
</dbReference>
<feature type="binding site" evidence="4">
    <location>
        <position position="154"/>
    </location>
    <ligand>
        <name>a divalent metal cation</name>
        <dbReference type="ChEBI" id="CHEBI:60240"/>
        <label>2</label>
    </ligand>
</feature>
<dbReference type="InterPro" id="IPR015991">
    <property type="entry name" value="TatD/YcfH-like"/>
</dbReference>
<evidence type="ECO:0000313" key="5">
    <source>
        <dbReference type="EMBL" id="API87260.1"/>
    </source>
</evidence>
<dbReference type="GO" id="GO:0016788">
    <property type="term" value="F:hydrolase activity, acting on ester bonds"/>
    <property type="evidence" value="ECO:0007669"/>
    <property type="project" value="InterPro"/>
</dbReference>
<reference evidence="5 6" key="1">
    <citation type="journal article" date="2016" name="Appl. Environ. Microbiol.">
        <title>Whole genome relationships among Francisella bacteria of diverse origin define new species and provide specific regions for detection.</title>
        <authorList>
            <person name="Challacombe J.F."/>
            <person name="Petersen J.M."/>
            <person name="Gallegos-Graves V."/>
            <person name="Hodge D."/>
            <person name="Pillai S."/>
            <person name="Kuske C.R."/>
        </authorList>
    </citation>
    <scope>NUCLEOTIDE SEQUENCE [LARGE SCALE GENOMIC DNA]</scope>
    <source>
        <strain evidence="6">TX07-7310</strain>
    </source>
</reference>
<accession>A0A1L4BTT7</accession>
<dbReference type="OrthoDB" id="9810005at2"/>
<feature type="binding site" evidence="4">
    <location>
        <position position="8"/>
    </location>
    <ligand>
        <name>a divalent metal cation</name>
        <dbReference type="ChEBI" id="CHEBI:60240"/>
        <label>1</label>
    </ligand>
</feature>
<dbReference type="GO" id="GO:0004536">
    <property type="term" value="F:DNA nuclease activity"/>
    <property type="evidence" value="ECO:0007669"/>
    <property type="project" value="InterPro"/>
</dbReference>
<evidence type="ECO:0000256" key="1">
    <source>
        <dbReference type="ARBA" id="ARBA00009275"/>
    </source>
</evidence>